<evidence type="ECO:0000313" key="3">
    <source>
        <dbReference type="Proteomes" id="UP000521943"/>
    </source>
</evidence>
<keyword evidence="3" id="KW-1185">Reference proteome</keyword>
<feature type="signal peptide" evidence="1">
    <location>
        <begin position="1"/>
        <end position="20"/>
    </location>
</feature>
<dbReference type="Proteomes" id="UP000521943">
    <property type="component" value="Unassembled WGS sequence"/>
</dbReference>
<reference evidence="2 3" key="1">
    <citation type="submission" date="2020-07" db="EMBL/GenBank/DDBJ databases">
        <title>Comparative genomics of pyrophilous fungi reveals a link between fire events and developmental genes.</title>
        <authorList>
            <consortium name="DOE Joint Genome Institute"/>
            <person name="Steindorff A.S."/>
            <person name="Carver A."/>
            <person name="Calhoun S."/>
            <person name="Stillman K."/>
            <person name="Liu H."/>
            <person name="Lipzen A."/>
            <person name="Pangilinan J."/>
            <person name="Labutti K."/>
            <person name="Bruns T.D."/>
            <person name="Grigoriev I.V."/>
        </authorList>
    </citation>
    <scope>NUCLEOTIDE SEQUENCE [LARGE SCALE GENOMIC DNA]</scope>
    <source>
        <strain evidence="2 3">CBS 144469</strain>
    </source>
</reference>
<proteinExistence type="predicted"/>
<name>A0A8H6HY30_9AGAR</name>
<sequence>MLFLRGLGLLALALLEVVSAQNDICSATGDFRQWDELTSIQKLGYQNAISLCIPATTSVALPIGSSGDCYLQSLYVSALRTGCGYLGPIPINPPPVGIPASNAVFNATASVTISAPQDSVWGVLVDFASYGEWNPFVRAQHVSTGPIIRSPLPDSALVAGLYLSIGPTNLPPTMGVPKSVAYTFEKILVVEGPSSSSNSGGGAPYRVSWELDEPILPKWLLSAVRWQVLTGIEGGKTRYDTWEVYSGPLAYVVKWVHEVNLNEGFRAMGEALKTRTEGGV</sequence>
<comment type="caution">
    <text evidence="2">The sequence shown here is derived from an EMBL/GenBank/DDBJ whole genome shotgun (WGS) entry which is preliminary data.</text>
</comment>
<gene>
    <name evidence="2" type="ORF">DFP72DRAFT_965365</name>
</gene>
<evidence type="ECO:0000313" key="2">
    <source>
        <dbReference type="EMBL" id="KAF6755036.1"/>
    </source>
</evidence>
<accession>A0A8H6HY30</accession>
<dbReference type="EMBL" id="JACGCI010000032">
    <property type="protein sequence ID" value="KAF6755036.1"/>
    <property type="molecule type" value="Genomic_DNA"/>
</dbReference>
<dbReference type="CDD" id="cd07822">
    <property type="entry name" value="SRPBCC_4"/>
    <property type="match status" value="1"/>
</dbReference>
<dbReference type="OrthoDB" id="509124at2759"/>
<dbReference type="Gene3D" id="3.30.530.20">
    <property type="match status" value="1"/>
</dbReference>
<organism evidence="2 3">
    <name type="scientific">Ephemerocybe angulata</name>
    <dbReference type="NCBI Taxonomy" id="980116"/>
    <lineage>
        <taxon>Eukaryota</taxon>
        <taxon>Fungi</taxon>
        <taxon>Dikarya</taxon>
        <taxon>Basidiomycota</taxon>
        <taxon>Agaricomycotina</taxon>
        <taxon>Agaricomycetes</taxon>
        <taxon>Agaricomycetidae</taxon>
        <taxon>Agaricales</taxon>
        <taxon>Agaricineae</taxon>
        <taxon>Psathyrellaceae</taxon>
        <taxon>Ephemerocybe</taxon>
    </lineage>
</organism>
<feature type="chain" id="PRO_5034938050" evidence="1">
    <location>
        <begin position="21"/>
        <end position="280"/>
    </location>
</feature>
<protein>
    <submittedName>
        <fullName evidence="2">Uncharacterized protein</fullName>
    </submittedName>
</protein>
<keyword evidence="1" id="KW-0732">Signal</keyword>
<dbReference type="InterPro" id="IPR023393">
    <property type="entry name" value="START-like_dom_sf"/>
</dbReference>
<evidence type="ECO:0000256" key="1">
    <source>
        <dbReference type="SAM" id="SignalP"/>
    </source>
</evidence>
<dbReference type="AlphaFoldDB" id="A0A8H6HY30"/>
<feature type="non-terminal residue" evidence="2">
    <location>
        <position position="1"/>
    </location>
</feature>
<dbReference type="SUPFAM" id="SSF55961">
    <property type="entry name" value="Bet v1-like"/>
    <property type="match status" value="1"/>
</dbReference>